<evidence type="ECO:0000256" key="1">
    <source>
        <dbReference type="ARBA" id="ARBA00001964"/>
    </source>
</evidence>
<evidence type="ECO:0000256" key="3">
    <source>
        <dbReference type="ARBA" id="ARBA00023052"/>
    </source>
</evidence>
<keyword evidence="2 4" id="KW-0560">Oxidoreductase</keyword>
<dbReference type="InterPro" id="IPR029061">
    <property type="entry name" value="THDP-binding"/>
</dbReference>
<dbReference type="InterPro" id="IPR050771">
    <property type="entry name" value="Alpha-ketoacid_DH_E1_comp"/>
</dbReference>
<dbReference type="EMBL" id="JBHRTR010000005">
    <property type="protein sequence ID" value="MFC3225936.1"/>
    <property type="molecule type" value="Genomic_DNA"/>
</dbReference>
<evidence type="ECO:0000256" key="2">
    <source>
        <dbReference type="ARBA" id="ARBA00023002"/>
    </source>
</evidence>
<accession>A0ABV7KU74</accession>
<comment type="subunit">
    <text evidence="4">Heterodimer of an alpha and a beta chain.</text>
</comment>
<organism evidence="6 7">
    <name type="scientific">Marinibaculum pumilum</name>
    <dbReference type="NCBI Taxonomy" id="1766165"/>
    <lineage>
        <taxon>Bacteria</taxon>
        <taxon>Pseudomonadati</taxon>
        <taxon>Pseudomonadota</taxon>
        <taxon>Alphaproteobacteria</taxon>
        <taxon>Rhodospirillales</taxon>
        <taxon>Rhodospirillaceae</taxon>
        <taxon>Marinibaculum</taxon>
    </lineage>
</organism>
<feature type="domain" description="Dehydrogenase E1 component" evidence="5">
    <location>
        <begin position="44"/>
        <end position="327"/>
    </location>
</feature>
<comment type="catalytic activity">
    <reaction evidence="4">
        <text>N(6)-[(R)-lipoyl]-L-lysyl-[protein] + pyruvate + H(+) = N(6)-[(R)-S(8)-acetyldihydrolipoyl]-L-lysyl-[protein] + CO2</text>
        <dbReference type="Rhea" id="RHEA:19189"/>
        <dbReference type="Rhea" id="RHEA-COMP:10474"/>
        <dbReference type="Rhea" id="RHEA-COMP:10478"/>
        <dbReference type="ChEBI" id="CHEBI:15361"/>
        <dbReference type="ChEBI" id="CHEBI:15378"/>
        <dbReference type="ChEBI" id="CHEBI:16526"/>
        <dbReference type="ChEBI" id="CHEBI:83099"/>
        <dbReference type="ChEBI" id="CHEBI:83111"/>
        <dbReference type="EC" id="1.2.4.1"/>
    </reaction>
</comment>
<evidence type="ECO:0000256" key="4">
    <source>
        <dbReference type="RuleBase" id="RU366007"/>
    </source>
</evidence>
<name>A0ABV7KU74_9PROT</name>
<dbReference type="Proteomes" id="UP001595528">
    <property type="component" value="Unassembled WGS sequence"/>
</dbReference>
<dbReference type="NCBIfam" id="TIGR03181">
    <property type="entry name" value="PDH_E1_alph_x"/>
    <property type="match status" value="1"/>
</dbReference>
<dbReference type="PANTHER" id="PTHR43380">
    <property type="entry name" value="2-OXOISOVALERATE DEHYDROGENASE SUBUNIT ALPHA, MITOCHONDRIAL"/>
    <property type="match status" value="1"/>
</dbReference>
<keyword evidence="3 4" id="KW-0786">Thiamine pyrophosphate</keyword>
<evidence type="ECO:0000259" key="5">
    <source>
        <dbReference type="Pfam" id="PF00676"/>
    </source>
</evidence>
<sequence length="367" mass="39936">MPRTSLELPGQVEHLSILDEDGVVDEALEPEIDEDLLIAMHRGMLRARRFDERLLTLQRQGRIGTFAPVHGQEAAQIGVGAVLGDDDWLVPSFRETAIQLWRGLPMTGILLFNAGYNEGGAIPEGQNTLPIAIPVGTQLPHAVGIAHGMALRGAGTLACTYFGDGATSTGDFHEAMNFAAVYGCPVLFVCQNNHWAISTPRDRQTATTTLAQKALAYGMPGLQVDGNDVLAVHCAATEAAARARDGEGPTLIECVTYRMSVHTTADDPSKYRDEEEVERWQERDPLIRFATYLRGKALLSDDDVESMEAEIAEEIDTAWDEVSARIEDPPEPASMFDHLLAEPPEALLVQRRQAGAGHGTDRDDNDG</sequence>
<comment type="function">
    <text evidence="4">The pyruvate dehydrogenase complex catalyzes the overall conversion of pyruvate to acetyl-CoA and CO(2). It contains multiple copies of three enzymatic components: pyruvate dehydrogenase (E1), dihydrolipoamide acetyltransferase (E2) and lipoamide dehydrogenase (E3).</text>
</comment>
<dbReference type="EC" id="1.2.4.1" evidence="4"/>
<dbReference type="Pfam" id="PF00676">
    <property type="entry name" value="E1_dh"/>
    <property type="match status" value="1"/>
</dbReference>
<dbReference type="CDD" id="cd02000">
    <property type="entry name" value="TPP_E1_PDC_ADC_BCADC"/>
    <property type="match status" value="1"/>
</dbReference>
<gene>
    <name evidence="6" type="primary">pdhA</name>
    <name evidence="6" type="ORF">ACFOGJ_01750</name>
</gene>
<dbReference type="PANTHER" id="PTHR43380:SF1">
    <property type="entry name" value="2-OXOISOVALERATE DEHYDROGENASE SUBUNIT ALPHA, MITOCHONDRIAL"/>
    <property type="match status" value="1"/>
</dbReference>
<dbReference type="InterPro" id="IPR017596">
    <property type="entry name" value="PdhA/BkdA"/>
</dbReference>
<evidence type="ECO:0000313" key="7">
    <source>
        <dbReference type="Proteomes" id="UP001595528"/>
    </source>
</evidence>
<reference evidence="7" key="1">
    <citation type="journal article" date="2019" name="Int. J. Syst. Evol. Microbiol.">
        <title>The Global Catalogue of Microorganisms (GCM) 10K type strain sequencing project: providing services to taxonomists for standard genome sequencing and annotation.</title>
        <authorList>
            <consortium name="The Broad Institute Genomics Platform"/>
            <consortium name="The Broad Institute Genome Sequencing Center for Infectious Disease"/>
            <person name="Wu L."/>
            <person name="Ma J."/>
        </authorList>
    </citation>
    <scope>NUCLEOTIDE SEQUENCE [LARGE SCALE GENOMIC DNA]</scope>
    <source>
        <strain evidence="7">KCTC 42964</strain>
    </source>
</reference>
<proteinExistence type="predicted"/>
<comment type="caution">
    <text evidence="6">The sequence shown here is derived from an EMBL/GenBank/DDBJ whole genome shotgun (WGS) entry which is preliminary data.</text>
</comment>
<evidence type="ECO:0000313" key="6">
    <source>
        <dbReference type="EMBL" id="MFC3225936.1"/>
    </source>
</evidence>
<dbReference type="InterPro" id="IPR001017">
    <property type="entry name" value="DH_E1"/>
</dbReference>
<dbReference type="Gene3D" id="3.40.50.970">
    <property type="match status" value="1"/>
</dbReference>
<dbReference type="SUPFAM" id="SSF52518">
    <property type="entry name" value="Thiamin diphosphate-binding fold (THDP-binding)"/>
    <property type="match status" value="1"/>
</dbReference>
<comment type="cofactor">
    <cofactor evidence="1 4">
        <name>thiamine diphosphate</name>
        <dbReference type="ChEBI" id="CHEBI:58937"/>
    </cofactor>
</comment>
<keyword evidence="7" id="KW-1185">Reference proteome</keyword>
<dbReference type="RefSeq" id="WP_379897680.1">
    <property type="nucleotide sequence ID" value="NZ_JBHRTR010000005.1"/>
</dbReference>
<protein>
    <recommendedName>
        <fullName evidence="4">Pyruvate dehydrogenase E1 component subunit alpha</fullName>
        <ecNumber evidence="4">1.2.4.1</ecNumber>
    </recommendedName>
</protein>
<keyword evidence="4 6" id="KW-0670">Pyruvate</keyword>